<dbReference type="GO" id="GO:0004803">
    <property type="term" value="F:transposase activity"/>
    <property type="evidence" value="ECO:0007669"/>
    <property type="project" value="TreeGrafter"/>
</dbReference>
<dbReference type="PROSITE" id="PS50994">
    <property type="entry name" value="INTEGRASE"/>
    <property type="match status" value="1"/>
</dbReference>
<dbReference type="InterPro" id="IPR001584">
    <property type="entry name" value="Integrase_cat-core"/>
</dbReference>
<name>A0A2H0NB50_9BACT</name>
<feature type="domain" description="Integrase catalytic" evidence="1">
    <location>
        <begin position="38"/>
        <end position="199"/>
    </location>
</feature>
<dbReference type="GO" id="GO:0015074">
    <property type="term" value="P:DNA integration"/>
    <property type="evidence" value="ECO:0007669"/>
    <property type="project" value="InterPro"/>
</dbReference>
<dbReference type="EMBL" id="PCWQ01000022">
    <property type="protein sequence ID" value="PIR06122.1"/>
    <property type="molecule type" value="Genomic_DNA"/>
</dbReference>
<dbReference type="NCBIfam" id="NF033563">
    <property type="entry name" value="transpos_IS30"/>
    <property type="match status" value="1"/>
</dbReference>
<dbReference type="Gene3D" id="3.30.420.10">
    <property type="entry name" value="Ribonuclease H-like superfamily/Ribonuclease H"/>
    <property type="match status" value="1"/>
</dbReference>
<dbReference type="InterPro" id="IPR036397">
    <property type="entry name" value="RNaseH_sf"/>
</dbReference>
<accession>A0A2H0NB50</accession>
<sequence length="218" mass="25715">MYRYLKSPYGKLIGIKWKKKIRPKKSKKVTKLKDRVFIDKRPKIIEKRGRVGDMEGDFIVSGRDGKGMLLVAVCRKLRVVFLELVLDVSIDEVHKGFVRIKKRFPEMKTLTLDNDILFKMHKTLEKLLNVKIYFCHPYHSWEKGSIENSNMEIRKFIPKGSDLSRCDKEFILAVEDHLNERYMECLKYATPKEKLIQHRKNKKTAQEAVKVKKSKCSI</sequence>
<dbReference type="GO" id="GO:0005829">
    <property type="term" value="C:cytosol"/>
    <property type="evidence" value="ECO:0007669"/>
    <property type="project" value="TreeGrafter"/>
</dbReference>
<organism evidence="2 3">
    <name type="scientific">Candidatus Komeilibacteria bacterium CG11_big_fil_rev_8_21_14_0_20_36_20</name>
    <dbReference type="NCBI Taxonomy" id="1974477"/>
    <lineage>
        <taxon>Bacteria</taxon>
        <taxon>Candidatus Komeiliibacteriota</taxon>
    </lineage>
</organism>
<gene>
    <name evidence="2" type="ORF">COV55_04840</name>
</gene>
<dbReference type="PANTHER" id="PTHR10948:SF23">
    <property type="entry name" value="TRANSPOSASE INSI FOR INSERTION SEQUENCE ELEMENT IS30A-RELATED"/>
    <property type="match status" value="1"/>
</dbReference>
<evidence type="ECO:0000259" key="1">
    <source>
        <dbReference type="PROSITE" id="PS50994"/>
    </source>
</evidence>
<dbReference type="AlphaFoldDB" id="A0A2H0NB50"/>
<evidence type="ECO:0000313" key="2">
    <source>
        <dbReference type="EMBL" id="PIR06122.1"/>
    </source>
</evidence>
<dbReference type="PANTHER" id="PTHR10948">
    <property type="entry name" value="TRANSPOSASE"/>
    <property type="match status" value="1"/>
</dbReference>
<dbReference type="InterPro" id="IPR053392">
    <property type="entry name" value="Transposase_IS30-like"/>
</dbReference>
<dbReference type="InterPro" id="IPR012337">
    <property type="entry name" value="RNaseH-like_sf"/>
</dbReference>
<dbReference type="GO" id="GO:0032196">
    <property type="term" value="P:transposition"/>
    <property type="evidence" value="ECO:0007669"/>
    <property type="project" value="TreeGrafter"/>
</dbReference>
<proteinExistence type="predicted"/>
<dbReference type="SUPFAM" id="SSF53098">
    <property type="entry name" value="Ribonuclease H-like"/>
    <property type="match status" value="1"/>
</dbReference>
<comment type="caution">
    <text evidence="2">The sequence shown here is derived from an EMBL/GenBank/DDBJ whole genome shotgun (WGS) entry which is preliminary data.</text>
</comment>
<reference evidence="2 3" key="1">
    <citation type="submission" date="2017-09" db="EMBL/GenBank/DDBJ databases">
        <title>Depth-based differentiation of microbial function through sediment-hosted aquifers and enrichment of novel symbionts in the deep terrestrial subsurface.</title>
        <authorList>
            <person name="Probst A.J."/>
            <person name="Ladd B."/>
            <person name="Jarett J.K."/>
            <person name="Geller-Mcgrath D.E."/>
            <person name="Sieber C.M."/>
            <person name="Emerson J.B."/>
            <person name="Anantharaman K."/>
            <person name="Thomas B.C."/>
            <person name="Malmstrom R."/>
            <person name="Stieglmeier M."/>
            <person name="Klingl A."/>
            <person name="Woyke T."/>
            <person name="Ryan C.M."/>
            <person name="Banfield J.F."/>
        </authorList>
    </citation>
    <scope>NUCLEOTIDE SEQUENCE [LARGE SCALE GENOMIC DNA]</scope>
    <source>
        <strain evidence="2">CG11_big_fil_rev_8_21_14_0_20_36_20</strain>
    </source>
</reference>
<protein>
    <recommendedName>
        <fullName evidence="1">Integrase catalytic domain-containing protein</fullName>
    </recommendedName>
</protein>
<dbReference type="InterPro" id="IPR051917">
    <property type="entry name" value="Transposase-Integrase"/>
</dbReference>
<dbReference type="GO" id="GO:0003676">
    <property type="term" value="F:nucleic acid binding"/>
    <property type="evidence" value="ECO:0007669"/>
    <property type="project" value="InterPro"/>
</dbReference>
<dbReference type="Proteomes" id="UP000230564">
    <property type="component" value="Unassembled WGS sequence"/>
</dbReference>
<evidence type="ECO:0000313" key="3">
    <source>
        <dbReference type="Proteomes" id="UP000230564"/>
    </source>
</evidence>